<reference evidence="2" key="1">
    <citation type="journal article" date="2014" name="Int. J. Syst. Evol. Microbiol.">
        <title>Complete genome sequence of Corynebacterium casei LMG S-19264T (=DSM 44701T), isolated from a smear-ripened cheese.</title>
        <authorList>
            <consortium name="US DOE Joint Genome Institute (JGI-PGF)"/>
            <person name="Walter F."/>
            <person name="Albersmeier A."/>
            <person name="Kalinowski J."/>
            <person name="Ruckert C."/>
        </authorList>
    </citation>
    <scope>NUCLEOTIDE SEQUENCE</scope>
    <source>
        <strain evidence="2">CGMCC 1.8984</strain>
    </source>
</reference>
<evidence type="ECO:0000313" key="3">
    <source>
        <dbReference type="Proteomes" id="UP000636956"/>
    </source>
</evidence>
<dbReference type="InterPro" id="IPR050266">
    <property type="entry name" value="AB_hydrolase_sf"/>
</dbReference>
<accession>A0A917PEX4</accession>
<dbReference type="Gene3D" id="3.40.50.1820">
    <property type="entry name" value="alpha/beta hydrolase"/>
    <property type="match status" value="1"/>
</dbReference>
<dbReference type="PANTHER" id="PTHR43798:SF33">
    <property type="entry name" value="HYDROLASE, PUTATIVE (AFU_ORTHOLOGUE AFUA_2G14860)-RELATED"/>
    <property type="match status" value="1"/>
</dbReference>
<dbReference type="PANTHER" id="PTHR43798">
    <property type="entry name" value="MONOACYLGLYCEROL LIPASE"/>
    <property type="match status" value="1"/>
</dbReference>
<dbReference type="Proteomes" id="UP000636956">
    <property type="component" value="Unassembled WGS sequence"/>
</dbReference>
<proteinExistence type="predicted"/>
<evidence type="ECO:0000313" key="2">
    <source>
        <dbReference type="EMBL" id="GGJ73683.1"/>
    </source>
</evidence>
<dbReference type="Pfam" id="PF00561">
    <property type="entry name" value="Abhydrolase_1"/>
    <property type="match status" value="1"/>
</dbReference>
<dbReference type="EMBL" id="BMMD01000003">
    <property type="protein sequence ID" value="GGJ73683.1"/>
    <property type="molecule type" value="Genomic_DNA"/>
</dbReference>
<dbReference type="GO" id="GO:0016020">
    <property type="term" value="C:membrane"/>
    <property type="evidence" value="ECO:0007669"/>
    <property type="project" value="TreeGrafter"/>
</dbReference>
<dbReference type="AlphaFoldDB" id="A0A917PEX4"/>
<dbReference type="InterPro" id="IPR000639">
    <property type="entry name" value="Epox_hydrolase-like"/>
</dbReference>
<organism evidence="2 3">
    <name type="scientific">Agromyces bauzanensis</name>
    <dbReference type="NCBI Taxonomy" id="1308924"/>
    <lineage>
        <taxon>Bacteria</taxon>
        <taxon>Bacillati</taxon>
        <taxon>Actinomycetota</taxon>
        <taxon>Actinomycetes</taxon>
        <taxon>Micrococcales</taxon>
        <taxon>Microbacteriaceae</taxon>
        <taxon>Agromyces</taxon>
    </lineage>
</organism>
<protein>
    <submittedName>
        <fullName evidence="2">Alpha/beta hydrolase</fullName>
    </submittedName>
</protein>
<feature type="domain" description="AB hydrolase-1" evidence="1">
    <location>
        <begin position="46"/>
        <end position="203"/>
    </location>
</feature>
<name>A0A917PEX4_9MICO</name>
<dbReference type="InterPro" id="IPR029058">
    <property type="entry name" value="AB_hydrolase_fold"/>
</dbReference>
<dbReference type="GO" id="GO:0046464">
    <property type="term" value="P:acylglycerol catabolic process"/>
    <property type="evidence" value="ECO:0007669"/>
    <property type="project" value="TreeGrafter"/>
</dbReference>
<dbReference type="SUPFAM" id="SSF53474">
    <property type="entry name" value="alpha/beta-Hydrolases"/>
    <property type="match status" value="1"/>
</dbReference>
<reference evidence="2" key="2">
    <citation type="submission" date="2020-09" db="EMBL/GenBank/DDBJ databases">
        <authorList>
            <person name="Sun Q."/>
            <person name="Zhou Y."/>
        </authorList>
    </citation>
    <scope>NUCLEOTIDE SEQUENCE</scope>
    <source>
        <strain evidence="2">CGMCC 1.8984</strain>
    </source>
</reference>
<gene>
    <name evidence="2" type="ORF">GCM10011372_09660</name>
</gene>
<comment type="caution">
    <text evidence="2">The sequence shown here is derived from an EMBL/GenBank/DDBJ whole genome shotgun (WGS) entry which is preliminary data.</text>
</comment>
<sequence>MPRGRRIVGGLRQTGVMGFTRRGTVRTPVLEIAYEEAGPAGAPVAVLSHGFPYDVRAFDEVAGFLAASGVRVIAPYLRGYGPTRFADAATPRSGEQGALTQDLLDLLDALDIDRAVVGGYDWGGRAACIVAALHPERVAGLVTVGGYNIFDPALAQEPTRPEWERTYWYKYYFHSEAGRRGLERYRHELCELLWTTWSPEWTDAATAYRASAPSLENPDFVDVVIHSYRHRSGLVAGDPRYAAIEAAMYAQPPITVPTVVLESGADGLGGPSAAEDREHFTGPYTFRELPGIGHDPPQEAPREFADAVLSLI</sequence>
<dbReference type="GO" id="GO:0047372">
    <property type="term" value="F:monoacylglycerol lipase activity"/>
    <property type="evidence" value="ECO:0007669"/>
    <property type="project" value="TreeGrafter"/>
</dbReference>
<keyword evidence="2" id="KW-0378">Hydrolase</keyword>
<dbReference type="InterPro" id="IPR000073">
    <property type="entry name" value="AB_hydrolase_1"/>
</dbReference>
<keyword evidence="3" id="KW-1185">Reference proteome</keyword>
<evidence type="ECO:0000259" key="1">
    <source>
        <dbReference type="Pfam" id="PF00561"/>
    </source>
</evidence>
<dbReference type="PRINTS" id="PR00412">
    <property type="entry name" value="EPOXHYDRLASE"/>
</dbReference>